<dbReference type="VEuPathDB" id="FungiDB:VP01_486g5"/>
<evidence type="ECO:0000313" key="2">
    <source>
        <dbReference type="Proteomes" id="UP000037035"/>
    </source>
</evidence>
<proteinExistence type="predicted"/>
<sequence>MTEVKDQIPDLSRTNFTTWKQRILGHCQQLGLEKYLTNANPPAGINTTVLDAFNTNQSKTAGILISNMGTANYNLNISTKDFLYAQQPLTIEIVKETEATAMKASVKKTKHREYCSNGKHNPKASHPKADCWQLQKKANLVQENDTDNPLSRPSSLGFHLLEL</sequence>
<keyword evidence="2" id="KW-1185">Reference proteome</keyword>
<name>A0A0L6UMA7_9BASI</name>
<accession>A0A0L6UMA7</accession>
<gene>
    <name evidence="1" type="ORF">VP01_486g5</name>
</gene>
<dbReference type="EMBL" id="LAVV01010020">
    <property type="protein sequence ID" value="KNZ49664.1"/>
    <property type="molecule type" value="Genomic_DNA"/>
</dbReference>
<dbReference type="AlphaFoldDB" id="A0A0L6UMA7"/>
<reference evidence="1 2" key="1">
    <citation type="submission" date="2015-08" db="EMBL/GenBank/DDBJ databases">
        <title>Next Generation Sequencing and Analysis of the Genome of Puccinia sorghi L Schw, the Causal Agent of Maize Common Rust.</title>
        <authorList>
            <person name="Rochi L."/>
            <person name="Burguener G."/>
            <person name="Darino M."/>
            <person name="Turjanski A."/>
            <person name="Kreff E."/>
            <person name="Dieguez M.J."/>
            <person name="Sacco F."/>
        </authorList>
    </citation>
    <scope>NUCLEOTIDE SEQUENCE [LARGE SCALE GENOMIC DNA]</scope>
    <source>
        <strain evidence="1 2">RO10H11247</strain>
    </source>
</reference>
<protein>
    <submittedName>
        <fullName evidence="1">Uncharacterized protein</fullName>
    </submittedName>
</protein>
<comment type="caution">
    <text evidence="1">The sequence shown here is derived from an EMBL/GenBank/DDBJ whole genome shotgun (WGS) entry which is preliminary data.</text>
</comment>
<dbReference type="Proteomes" id="UP000037035">
    <property type="component" value="Unassembled WGS sequence"/>
</dbReference>
<evidence type="ECO:0000313" key="1">
    <source>
        <dbReference type="EMBL" id="KNZ49664.1"/>
    </source>
</evidence>
<organism evidence="1 2">
    <name type="scientific">Puccinia sorghi</name>
    <dbReference type="NCBI Taxonomy" id="27349"/>
    <lineage>
        <taxon>Eukaryota</taxon>
        <taxon>Fungi</taxon>
        <taxon>Dikarya</taxon>
        <taxon>Basidiomycota</taxon>
        <taxon>Pucciniomycotina</taxon>
        <taxon>Pucciniomycetes</taxon>
        <taxon>Pucciniales</taxon>
        <taxon>Pucciniaceae</taxon>
        <taxon>Puccinia</taxon>
    </lineage>
</organism>